<keyword evidence="1" id="KW-0472">Membrane</keyword>
<dbReference type="EMBL" id="JBHSWE010000001">
    <property type="protein sequence ID" value="MFC6669051.1"/>
    <property type="molecule type" value="Genomic_DNA"/>
</dbReference>
<feature type="transmembrane region" description="Helical" evidence="1">
    <location>
        <begin position="144"/>
        <end position="169"/>
    </location>
</feature>
<proteinExistence type="predicted"/>
<organism evidence="3 4">
    <name type="scientific">Marinobacterium aestuariivivens</name>
    <dbReference type="NCBI Taxonomy" id="1698799"/>
    <lineage>
        <taxon>Bacteria</taxon>
        <taxon>Pseudomonadati</taxon>
        <taxon>Pseudomonadota</taxon>
        <taxon>Gammaproteobacteria</taxon>
        <taxon>Oceanospirillales</taxon>
        <taxon>Oceanospirillaceae</taxon>
        <taxon>Marinobacterium</taxon>
    </lineage>
</organism>
<dbReference type="SMART" id="SM00450">
    <property type="entry name" value="RHOD"/>
    <property type="match status" value="1"/>
</dbReference>
<dbReference type="Proteomes" id="UP001596422">
    <property type="component" value="Unassembled WGS sequence"/>
</dbReference>
<comment type="caution">
    <text evidence="3">The sequence shown here is derived from an EMBL/GenBank/DDBJ whole genome shotgun (WGS) entry which is preliminary data.</text>
</comment>
<accession>A0ABW1ZTH6</accession>
<dbReference type="PROSITE" id="PS50206">
    <property type="entry name" value="RHODANESE_3"/>
    <property type="match status" value="1"/>
</dbReference>
<dbReference type="InterPro" id="IPR001763">
    <property type="entry name" value="Rhodanese-like_dom"/>
</dbReference>
<dbReference type="Pfam" id="PF00581">
    <property type="entry name" value="Rhodanese"/>
    <property type="match status" value="1"/>
</dbReference>
<dbReference type="PANTHER" id="PTHR43031">
    <property type="entry name" value="FAD-DEPENDENT OXIDOREDUCTASE"/>
    <property type="match status" value="1"/>
</dbReference>
<gene>
    <name evidence="3" type="ORF">ACFQDL_02190</name>
</gene>
<evidence type="ECO:0000259" key="2">
    <source>
        <dbReference type="PROSITE" id="PS50206"/>
    </source>
</evidence>
<feature type="transmembrane region" description="Helical" evidence="1">
    <location>
        <begin position="120"/>
        <end position="138"/>
    </location>
</feature>
<evidence type="ECO:0000313" key="3">
    <source>
        <dbReference type="EMBL" id="MFC6669051.1"/>
    </source>
</evidence>
<dbReference type="Pfam" id="PF11127">
    <property type="entry name" value="YgaP-like_TM"/>
    <property type="match status" value="1"/>
</dbReference>
<evidence type="ECO:0000256" key="1">
    <source>
        <dbReference type="SAM" id="Phobius"/>
    </source>
</evidence>
<dbReference type="RefSeq" id="WP_379907598.1">
    <property type="nucleotide sequence ID" value="NZ_JBHSWE010000001.1"/>
</dbReference>
<dbReference type="Gene3D" id="6.10.140.1340">
    <property type="match status" value="1"/>
</dbReference>
<dbReference type="InterPro" id="IPR050229">
    <property type="entry name" value="GlpE_sulfurtransferase"/>
</dbReference>
<feature type="domain" description="Rhodanese" evidence="2">
    <location>
        <begin position="18"/>
        <end position="109"/>
    </location>
</feature>
<protein>
    <submittedName>
        <fullName evidence="3">Rhodanese-like domain-containing protein</fullName>
    </submittedName>
</protein>
<dbReference type="PANTHER" id="PTHR43031:SF1">
    <property type="entry name" value="PYRIDINE NUCLEOTIDE-DISULPHIDE OXIDOREDUCTASE"/>
    <property type="match status" value="1"/>
</dbReference>
<dbReference type="InterPro" id="IPR021309">
    <property type="entry name" value="YgaP-like_TM"/>
</dbReference>
<sequence>MNAQVKRLSAQEFASLRQQQNCTIIDVRSGTEYRSERLPDTLHIPLQDLPGADAQLGRLDDTAPLYLLCQSGKRAESAAEVLSRQRNCQLVVIEGGLNALKEHNVVVERSKSGLSLERQVRIAAGFLALLGVVLGTLLHPAGYALSAFVGAGLMVAGITNWCGMALLLARMPWNR</sequence>
<dbReference type="SUPFAM" id="SSF52821">
    <property type="entry name" value="Rhodanese/Cell cycle control phosphatase"/>
    <property type="match status" value="1"/>
</dbReference>
<dbReference type="InterPro" id="IPR036873">
    <property type="entry name" value="Rhodanese-like_dom_sf"/>
</dbReference>
<dbReference type="CDD" id="cd00158">
    <property type="entry name" value="RHOD"/>
    <property type="match status" value="1"/>
</dbReference>
<keyword evidence="4" id="KW-1185">Reference proteome</keyword>
<dbReference type="Gene3D" id="3.40.250.10">
    <property type="entry name" value="Rhodanese-like domain"/>
    <property type="match status" value="1"/>
</dbReference>
<keyword evidence="1" id="KW-0812">Transmembrane</keyword>
<evidence type="ECO:0000313" key="4">
    <source>
        <dbReference type="Proteomes" id="UP001596422"/>
    </source>
</evidence>
<reference evidence="4" key="1">
    <citation type="journal article" date="2019" name="Int. J. Syst. Evol. Microbiol.">
        <title>The Global Catalogue of Microorganisms (GCM) 10K type strain sequencing project: providing services to taxonomists for standard genome sequencing and annotation.</title>
        <authorList>
            <consortium name="The Broad Institute Genomics Platform"/>
            <consortium name="The Broad Institute Genome Sequencing Center for Infectious Disease"/>
            <person name="Wu L."/>
            <person name="Ma J."/>
        </authorList>
    </citation>
    <scope>NUCLEOTIDE SEQUENCE [LARGE SCALE GENOMIC DNA]</scope>
    <source>
        <strain evidence="4">NBRC 111756</strain>
    </source>
</reference>
<keyword evidence="1" id="KW-1133">Transmembrane helix</keyword>
<name>A0ABW1ZTH6_9GAMM</name>